<organism evidence="2">
    <name type="scientific">Corynebacterium jeikeium</name>
    <dbReference type="NCBI Taxonomy" id="38289"/>
    <lineage>
        <taxon>Bacteria</taxon>
        <taxon>Bacillati</taxon>
        <taxon>Actinomycetota</taxon>
        <taxon>Actinomycetes</taxon>
        <taxon>Mycobacteriales</taxon>
        <taxon>Corynebacteriaceae</taxon>
        <taxon>Corynebacterium</taxon>
    </lineage>
</organism>
<dbReference type="InterPro" id="IPR010985">
    <property type="entry name" value="Ribbon_hlx_hlx"/>
</dbReference>
<feature type="compositionally biased region" description="Basic and acidic residues" evidence="1">
    <location>
        <begin position="1"/>
        <end position="13"/>
    </location>
</feature>
<dbReference type="Gene3D" id="1.10.1220.10">
    <property type="entry name" value="Met repressor-like"/>
    <property type="match status" value="1"/>
</dbReference>
<geneLocation type="plasmid" evidence="2">
    <name>pA505</name>
</geneLocation>
<gene>
    <name evidence="2" type="primary">parB</name>
</gene>
<evidence type="ECO:0000256" key="1">
    <source>
        <dbReference type="SAM" id="MobiDB-lite"/>
    </source>
</evidence>
<proteinExistence type="predicted"/>
<reference evidence="2" key="1">
    <citation type="submission" date="2003-03" db="EMBL/GenBank/DDBJ databases">
        <title>Mobile elements contribute to plasmid evolution in the opportunistic human pathogen Corynebacterium jeikeium.</title>
        <authorList>
            <person name="Tauch A."/>
        </authorList>
    </citation>
    <scope>NUCLEOTIDE SEQUENCE</scope>
    <source>
        <strain evidence="2">A505</strain>
        <plasmid evidence="2">pA505</plasmid>
    </source>
</reference>
<sequence>MAEKRTRLADTVRKGQTAQKKKPVAVADTFANKDAVLDRRTTIYLSQDNWKALKLRSVEEDKNLSELINDLVTDYLSAT</sequence>
<accession>Q83ZR2</accession>
<dbReference type="RefSeq" id="WP_011113063.1">
    <property type="nucleotide sequence ID" value="NC_004773.1"/>
</dbReference>
<dbReference type="InterPro" id="IPR013321">
    <property type="entry name" value="Arc_rbn_hlx_hlx"/>
</dbReference>
<dbReference type="SUPFAM" id="SSF47598">
    <property type="entry name" value="Ribbon-helix-helix"/>
    <property type="match status" value="1"/>
</dbReference>
<feature type="region of interest" description="Disordered" evidence="1">
    <location>
        <begin position="1"/>
        <end position="20"/>
    </location>
</feature>
<keyword evidence="2" id="KW-0614">Plasmid</keyword>
<dbReference type="AlphaFoldDB" id="Q83ZR2"/>
<name>Q83ZR2_CORJE</name>
<evidence type="ECO:0000313" key="2">
    <source>
        <dbReference type="EMBL" id="AAP22084.1"/>
    </source>
</evidence>
<dbReference type="GO" id="GO:0006355">
    <property type="term" value="P:regulation of DNA-templated transcription"/>
    <property type="evidence" value="ECO:0007669"/>
    <property type="project" value="InterPro"/>
</dbReference>
<dbReference type="EMBL" id="AY263990">
    <property type="protein sequence ID" value="AAP22084.1"/>
    <property type="molecule type" value="Genomic_DNA"/>
</dbReference>
<protein>
    <submittedName>
        <fullName evidence="2">ParB</fullName>
    </submittedName>
</protein>